<dbReference type="EMBL" id="BAAAFH010000011">
    <property type="protein sequence ID" value="GAA0875304.1"/>
    <property type="molecule type" value="Genomic_DNA"/>
</dbReference>
<keyword evidence="4" id="KW-1003">Cell membrane</keyword>
<evidence type="ECO:0000256" key="4">
    <source>
        <dbReference type="ARBA" id="ARBA00022475"/>
    </source>
</evidence>
<dbReference type="RefSeq" id="WP_343786647.1">
    <property type="nucleotide sequence ID" value="NZ_BAAAFH010000011.1"/>
</dbReference>
<evidence type="ECO:0000313" key="12">
    <source>
        <dbReference type="Proteomes" id="UP001501126"/>
    </source>
</evidence>
<comment type="subcellular location">
    <subcellularLocation>
        <location evidence="1">Cell membrane</location>
        <topology evidence="1">Multi-pass membrane protein</topology>
    </subcellularLocation>
</comment>
<dbReference type="Pfam" id="PF01554">
    <property type="entry name" value="MatE"/>
    <property type="match status" value="2"/>
</dbReference>
<keyword evidence="7" id="KW-0406">Ion transport</keyword>
<feature type="transmembrane region" description="Helical" evidence="10">
    <location>
        <begin position="385"/>
        <end position="406"/>
    </location>
</feature>
<dbReference type="PANTHER" id="PTHR43298">
    <property type="entry name" value="MULTIDRUG RESISTANCE PROTEIN NORM-RELATED"/>
    <property type="match status" value="1"/>
</dbReference>
<feature type="transmembrane region" description="Helical" evidence="10">
    <location>
        <begin position="190"/>
        <end position="212"/>
    </location>
</feature>
<keyword evidence="3" id="KW-0050">Antiport</keyword>
<feature type="transmembrane region" description="Helical" evidence="10">
    <location>
        <begin position="353"/>
        <end position="373"/>
    </location>
</feature>
<accession>A0ABP3Y573</accession>
<feature type="transmembrane region" description="Helical" evidence="10">
    <location>
        <begin position="85"/>
        <end position="108"/>
    </location>
</feature>
<keyword evidence="2" id="KW-0813">Transport</keyword>
<organism evidence="11 12">
    <name type="scientific">Wandonia haliotis</name>
    <dbReference type="NCBI Taxonomy" id="574963"/>
    <lineage>
        <taxon>Bacteria</taxon>
        <taxon>Pseudomonadati</taxon>
        <taxon>Bacteroidota</taxon>
        <taxon>Flavobacteriia</taxon>
        <taxon>Flavobacteriales</taxon>
        <taxon>Crocinitomicaceae</taxon>
        <taxon>Wandonia</taxon>
    </lineage>
</organism>
<dbReference type="CDD" id="cd13133">
    <property type="entry name" value="MATE_like_7"/>
    <property type="match status" value="1"/>
</dbReference>
<comment type="caution">
    <text evidence="11">The sequence shown here is derived from an EMBL/GenBank/DDBJ whole genome shotgun (WGS) entry which is preliminary data.</text>
</comment>
<evidence type="ECO:0000256" key="7">
    <source>
        <dbReference type="ARBA" id="ARBA00023065"/>
    </source>
</evidence>
<protein>
    <recommendedName>
        <fullName evidence="9">Multidrug-efflux transporter</fullName>
    </recommendedName>
</protein>
<feature type="transmembrane region" description="Helical" evidence="10">
    <location>
        <begin position="12"/>
        <end position="33"/>
    </location>
</feature>
<keyword evidence="12" id="KW-1185">Reference proteome</keyword>
<feature type="transmembrane region" description="Helical" evidence="10">
    <location>
        <begin position="317"/>
        <end position="341"/>
    </location>
</feature>
<feature type="transmembrane region" description="Helical" evidence="10">
    <location>
        <begin position="128"/>
        <end position="150"/>
    </location>
</feature>
<evidence type="ECO:0000313" key="11">
    <source>
        <dbReference type="EMBL" id="GAA0875304.1"/>
    </source>
</evidence>
<evidence type="ECO:0000256" key="2">
    <source>
        <dbReference type="ARBA" id="ARBA00022448"/>
    </source>
</evidence>
<evidence type="ECO:0000256" key="5">
    <source>
        <dbReference type="ARBA" id="ARBA00022692"/>
    </source>
</evidence>
<keyword evidence="8 10" id="KW-0472">Membrane</keyword>
<reference evidence="12" key="1">
    <citation type="journal article" date="2019" name="Int. J. Syst. Evol. Microbiol.">
        <title>The Global Catalogue of Microorganisms (GCM) 10K type strain sequencing project: providing services to taxonomists for standard genome sequencing and annotation.</title>
        <authorList>
            <consortium name="The Broad Institute Genomics Platform"/>
            <consortium name="The Broad Institute Genome Sequencing Center for Infectious Disease"/>
            <person name="Wu L."/>
            <person name="Ma J."/>
        </authorList>
    </citation>
    <scope>NUCLEOTIDE SEQUENCE [LARGE SCALE GENOMIC DNA]</scope>
    <source>
        <strain evidence="12">JCM 16083</strain>
    </source>
</reference>
<name>A0ABP3Y573_9FLAO</name>
<proteinExistence type="predicted"/>
<dbReference type="InterPro" id="IPR048279">
    <property type="entry name" value="MdtK-like"/>
</dbReference>
<evidence type="ECO:0000256" key="9">
    <source>
        <dbReference type="ARBA" id="ARBA00031636"/>
    </source>
</evidence>
<feature type="transmembrane region" description="Helical" evidence="10">
    <location>
        <begin position="157"/>
        <end position="178"/>
    </location>
</feature>
<keyword evidence="6 10" id="KW-1133">Transmembrane helix</keyword>
<evidence type="ECO:0000256" key="3">
    <source>
        <dbReference type="ARBA" id="ARBA00022449"/>
    </source>
</evidence>
<dbReference type="PIRSF" id="PIRSF006603">
    <property type="entry name" value="DinF"/>
    <property type="match status" value="1"/>
</dbReference>
<keyword evidence="5 10" id="KW-0812">Transmembrane</keyword>
<feature type="transmembrane region" description="Helical" evidence="10">
    <location>
        <begin position="45"/>
        <end position="64"/>
    </location>
</feature>
<gene>
    <name evidence="11" type="ORF">GCM10009118_17130</name>
</gene>
<feature type="transmembrane region" description="Helical" evidence="10">
    <location>
        <begin position="232"/>
        <end position="256"/>
    </location>
</feature>
<dbReference type="InterPro" id="IPR002528">
    <property type="entry name" value="MATE_fam"/>
</dbReference>
<evidence type="ECO:0000256" key="6">
    <source>
        <dbReference type="ARBA" id="ARBA00022989"/>
    </source>
</evidence>
<sequence length="444" mass="49559">MLKTGYLSILKVAFPLMVGNFVQSIVLITDMAFLARLDSVSFDAAGNAGLLYVTFYMIAAGFGDSMQITKARFIGRNEVSVIPRFFQTGVLSLLLLALVFYLILSQVMPGLLLDYSYSSAIAEAQGEFLGIRSFALFFSLSSLALMSFLMATGKTQIVFVSSILMSTVNIILDYGLIFGELGLPKMGLEGAALASVLAEVTVFIFLLFYFLLRKWIREYNLFKNFHFDLHALKTLFSIGWPLMLQGCITLGTWTVFFSWIEQMGGHNLEISQNIRSIYFLAFVPIFGFAATTKTYISQFIGADRIGEIPLVQRRIQLLVTVTLLIFFHGAILYPDFLISMINPNEVVLGDSVYIIQQVAPAIFVFGLTSVYFNTVAGSGNTMASLAIEAISTGVYLSSAYLFIYILQWDIVGIWYVEYIYFATLGIVSLVYLRFFNWTKTGRIA</sequence>
<feature type="transmembrane region" description="Helical" evidence="10">
    <location>
        <begin position="412"/>
        <end position="432"/>
    </location>
</feature>
<dbReference type="PANTHER" id="PTHR43298:SF2">
    <property type="entry name" value="FMN_FAD EXPORTER YEEO-RELATED"/>
    <property type="match status" value="1"/>
</dbReference>
<dbReference type="Proteomes" id="UP001501126">
    <property type="component" value="Unassembled WGS sequence"/>
</dbReference>
<evidence type="ECO:0000256" key="8">
    <source>
        <dbReference type="ARBA" id="ARBA00023136"/>
    </source>
</evidence>
<evidence type="ECO:0000256" key="1">
    <source>
        <dbReference type="ARBA" id="ARBA00004651"/>
    </source>
</evidence>
<evidence type="ECO:0000256" key="10">
    <source>
        <dbReference type="SAM" id="Phobius"/>
    </source>
</evidence>
<dbReference type="InterPro" id="IPR050222">
    <property type="entry name" value="MATE_MdtK"/>
</dbReference>
<feature type="transmembrane region" description="Helical" evidence="10">
    <location>
        <begin position="276"/>
        <end position="296"/>
    </location>
</feature>